<feature type="short sequence motif" description="GXSXG" evidence="2">
    <location>
        <begin position="51"/>
        <end position="55"/>
    </location>
</feature>
<dbReference type="AlphaFoldDB" id="B1Y011"/>
<dbReference type="RefSeq" id="WP_012346899.1">
    <property type="nucleotide sequence ID" value="NC_010524.1"/>
</dbReference>
<reference evidence="4 5" key="1">
    <citation type="submission" date="2008-03" db="EMBL/GenBank/DDBJ databases">
        <title>Complete sequence of Leptothrix cholodnii SP-6.</title>
        <authorList>
            <consortium name="US DOE Joint Genome Institute"/>
            <person name="Copeland A."/>
            <person name="Lucas S."/>
            <person name="Lapidus A."/>
            <person name="Glavina del Rio T."/>
            <person name="Dalin E."/>
            <person name="Tice H."/>
            <person name="Bruce D."/>
            <person name="Goodwin L."/>
            <person name="Pitluck S."/>
            <person name="Chertkov O."/>
            <person name="Brettin T."/>
            <person name="Detter J.C."/>
            <person name="Han C."/>
            <person name="Kuske C.R."/>
            <person name="Schmutz J."/>
            <person name="Larimer F."/>
            <person name="Land M."/>
            <person name="Hauser L."/>
            <person name="Kyrpides N."/>
            <person name="Lykidis A."/>
            <person name="Emerson D."/>
            <person name="Richardson P."/>
        </authorList>
    </citation>
    <scope>NUCLEOTIDE SEQUENCE [LARGE SCALE GENOMIC DNA]</scope>
    <source>
        <strain evidence="5">ATCC 51168 / LMG 8142 / SP-6</strain>
    </source>
</reference>
<dbReference type="GO" id="GO:0016787">
    <property type="term" value="F:hydrolase activity"/>
    <property type="evidence" value="ECO:0007669"/>
    <property type="project" value="UniProtKB-UniRule"/>
</dbReference>
<comment type="caution">
    <text evidence="2">Lacks conserved residue(s) required for the propagation of feature annotation.</text>
</comment>
<protein>
    <submittedName>
        <fullName evidence="4">Patatin</fullName>
    </submittedName>
</protein>
<sequence>MSASHTPPIAARDAGVRRALVLAGGGMRVAYQAGAVKALFDEGLRFSHADGTSGGTINLAALLSGLTPDELCARWRSLPVTGFAALRPLPEYLRGTRMSAVGSADGLIEKVYPALGISIERIRAATGIDAAFNVCRFDDKTVVPLPQAQLDIARLVAGVSLPIFMPAVQADGQTWTDAVWIKDANLLACVERGARELWLVWCIGNTPVYRDGAFNQYVHMIEMSALGALHGELASIADINRRIAAGETVFGHREPIAVHIIRPEVALPLDPDFFLGRIDAATLIDMGYRDARRTLRAGAPAALEPGATAMREPGVGVGWRLAMAGGFQLGTTAPLTLHATVHIEDLAAFITDPRHPAGLTGRIDFAPLGLVALPAESGRFGLVGPGGGADPAHIAYELGFVHAGQSYCLIGKKRFRTGGPWRLRADLTTLHTTLHKGVDASGAVVGTGVLHLGVADLLRLLRSLHASNAPSARTGFAAVWRFVKFFTCWVSRRGRPRGA</sequence>
<keyword evidence="1 2" id="KW-0443">Lipid metabolism</keyword>
<organism evidence="4 5">
    <name type="scientific">Leptothrix cholodnii (strain ATCC 51168 / LMG 8142 / SP-6)</name>
    <name type="common">Leptothrix discophora (strain SP-6)</name>
    <dbReference type="NCBI Taxonomy" id="395495"/>
    <lineage>
        <taxon>Bacteria</taxon>
        <taxon>Pseudomonadati</taxon>
        <taxon>Pseudomonadota</taxon>
        <taxon>Betaproteobacteria</taxon>
        <taxon>Burkholderiales</taxon>
        <taxon>Sphaerotilaceae</taxon>
        <taxon>Leptothrix</taxon>
    </lineage>
</organism>
<dbReference type="HOGENOM" id="CLU_024179_0_0_4"/>
<dbReference type="Pfam" id="PF01734">
    <property type="entry name" value="Patatin"/>
    <property type="match status" value="1"/>
</dbReference>
<evidence type="ECO:0000259" key="3">
    <source>
        <dbReference type="PROSITE" id="PS51635"/>
    </source>
</evidence>
<dbReference type="KEGG" id="lch:Lcho_1871"/>
<dbReference type="PROSITE" id="PS51635">
    <property type="entry name" value="PNPLA"/>
    <property type="match status" value="1"/>
</dbReference>
<dbReference type="SUPFAM" id="SSF52151">
    <property type="entry name" value="FabD/lysophospholipase-like"/>
    <property type="match status" value="1"/>
</dbReference>
<feature type="active site" description="Nucleophile" evidence="2">
    <location>
        <position position="53"/>
    </location>
</feature>
<dbReference type="eggNOG" id="COG1752">
    <property type="taxonomic scope" value="Bacteria"/>
</dbReference>
<keyword evidence="5" id="KW-1185">Reference proteome</keyword>
<dbReference type="Gene3D" id="3.40.1090.10">
    <property type="entry name" value="Cytosolic phospholipase A2 catalytic domain"/>
    <property type="match status" value="1"/>
</dbReference>
<dbReference type="STRING" id="395495.Lcho_1871"/>
<dbReference type="GO" id="GO:0016042">
    <property type="term" value="P:lipid catabolic process"/>
    <property type="evidence" value="ECO:0007669"/>
    <property type="project" value="UniProtKB-UniRule"/>
</dbReference>
<name>B1Y011_LEPCP</name>
<proteinExistence type="predicted"/>
<keyword evidence="2" id="KW-0442">Lipid degradation</keyword>
<accession>B1Y011</accession>
<dbReference type="InterPro" id="IPR002641">
    <property type="entry name" value="PNPLA_dom"/>
</dbReference>
<keyword evidence="2" id="KW-0378">Hydrolase</keyword>
<evidence type="ECO:0000256" key="2">
    <source>
        <dbReference type="PROSITE-ProRule" id="PRU01161"/>
    </source>
</evidence>
<gene>
    <name evidence="4" type="ordered locus">Lcho_1871</name>
</gene>
<evidence type="ECO:0000313" key="5">
    <source>
        <dbReference type="Proteomes" id="UP000001693"/>
    </source>
</evidence>
<evidence type="ECO:0000313" key="4">
    <source>
        <dbReference type="EMBL" id="ACB34138.1"/>
    </source>
</evidence>
<feature type="domain" description="PNPLA" evidence="3">
    <location>
        <begin position="20"/>
        <end position="191"/>
    </location>
</feature>
<evidence type="ECO:0000256" key="1">
    <source>
        <dbReference type="ARBA" id="ARBA00023098"/>
    </source>
</evidence>
<dbReference type="InterPro" id="IPR016035">
    <property type="entry name" value="Acyl_Trfase/lysoPLipase"/>
</dbReference>
<dbReference type="EMBL" id="CP001013">
    <property type="protein sequence ID" value="ACB34138.1"/>
    <property type="molecule type" value="Genomic_DNA"/>
</dbReference>
<dbReference type="Proteomes" id="UP000001693">
    <property type="component" value="Chromosome"/>
</dbReference>
<feature type="active site" description="Proton acceptor" evidence="2">
    <location>
        <position position="177"/>
    </location>
</feature>